<evidence type="ECO:0000256" key="4">
    <source>
        <dbReference type="ARBA" id="ARBA00023004"/>
    </source>
</evidence>
<reference evidence="7" key="1">
    <citation type="submission" date="2018-05" db="EMBL/GenBank/DDBJ databases">
        <authorList>
            <person name="Lanie J.A."/>
            <person name="Ng W.-L."/>
            <person name="Kazmierczak K.M."/>
            <person name="Andrzejewski T.M."/>
            <person name="Davidsen T.M."/>
            <person name="Wayne K.J."/>
            <person name="Tettelin H."/>
            <person name="Glass J.I."/>
            <person name="Rusch D."/>
            <person name="Podicherti R."/>
            <person name="Tsui H.-C.T."/>
            <person name="Winkler M.E."/>
        </authorList>
    </citation>
    <scope>NUCLEOTIDE SEQUENCE</scope>
</reference>
<keyword evidence="5" id="KW-0411">Iron-sulfur</keyword>
<keyword evidence="2" id="KW-0949">S-adenosyl-L-methionine</keyword>
<keyword evidence="4" id="KW-0408">Iron</keyword>
<dbReference type="GO" id="GO:0031419">
    <property type="term" value="F:cobalamin binding"/>
    <property type="evidence" value="ECO:0007669"/>
    <property type="project" value="InterPro"/>
</dbReference>
<dbReference type="Pfam" id="PF02310">
    <property type="entry name" value="B12-binding"/>
    <property type="match status" value="1"/>
</dbReference>
<keyword evidence="3" id="KW-0479">Metal-binding</keyword>
<proteinExistence type="predicted"/>
<organism evidence="7">
    <name type="scientific">marine metagenome</name>
    <dbReference type="NCBI Taxonomy" id="408172"/>
    <lineage>
        <taxon>unclassified sequences</taxon>
        <taxon>metagenomes</taxon>
        <taxon>ecological metagenomes</taxon>
    </lineage>
</organism>
<dbReference type="InterPro" id="IPR006158">
    <property type="entry name" value="Cobalamin-bd"/>
</dbReference>
<evidence type="ECO:0000256" key="1">
    <source>
        <dbReference type="ARBA" id="ARBA00001966"/>
    </source>
</evidence>
<dbReference type="AlphaFoldDB" id="A0A382UHM7"/>
<gene>
    <name evidence="7" type="ORF">METZ01_LOCUS386062</name>
</gene>
<feature type="domain" description="B12-binding" evidence="6">
    <location>
        <begin position="41"/>
        <end position="158"/>
    </location>
</feature>
<accession>A0A382UHM7</accession>
<evidence type="ECO:0000259" key="6">
    <source>
        <dbReference type="Pfam" id="PF02310"/>
    </source>
</evidence>
<dbReference type="InterPro" id="IPR051198">
    <property type="entry name" value="BchE-like"/>
</dbReference>
<dbReference type="GO" id="GO:0046872">
    <property type="term" value="F:metal ion binding"/>
    <property type="evidence" value="ECO:0007669"/>
    <property type="project" value="UniProtKB-KW"/>
</dbReference>
<dbReference type="EMBL" id="UINC01143975">
    <property type="protein sequence ID" value="SVD33208.1"/>
    <property type="molecule type" value="Genomic_DNA"/>
</dbReference>
<evidence type="ECO:0000313" key="7">
    <source>
        <dbReference type="EMBL" id="SVD33208.1"/>
    </source>
</evidence>
<sequence>MNSYQRKNTIASNKEKLDVILINATNLAVVYQDLYKVYSAIEPPTWSLLLAESCRSKNYKVGILDCDAERLSLNQTVHRINEDVPRLLVFTVYGQNPNSGTTGMAGALEYATAIKKDIPELPICFVGSHTSALPLEVLIEDCVDIVLLNEGVYALHSLLASDLDGDLSLINGIGYKKQDLLH</sequence>
<dbReference type="Gene3D" id="3.40.50.280">
    <property type="entry name" value="Cobalamin-binding domain"/>
    <property type="match status" value="1"/>
</dbReference>
<comment type="cofactor">
    <cofactor evidence="1">
        <name>[4Fe-4S] cluster</name>
        <dbReference type="ChEBI" id="CHEBI:49883"/>
    </cofactor>
</comment>
<evidence type="ECO:0000256" key="2">
    <source>
        <dbReference type="ARBA" id="ARBA00022691"/>
    </source>
</evidence>
<evidence type="ECO:0000256" key="5">
    <source>
        <dbReference type="ARBA" id="ARBA00023014"/>
    </source>
</evidence>
<name>A0A382UHM7_9ZZZZ</name>
<dbReference type="GO" id="GO:0051536">
    <property type="term" value="F:iron-sulfur cluster binding"/>
    <property type="evidence" value="ECO:0007669"/>
    <property type="project" value="UniProtKB-KW"/>
</dbReference>
<protein>
    <recommendedName>
        <fullName evidence="6">B12-binding domain-containing protein</fullName>
    </recommendedName>
</protein>
<feature type="non-terminal residue" evidence="7">
    <location>
        <position position="182"/>
    </location>
</feature>
<evidence type="ECO:0000256" key="3">
    <source>
        <dbReference type="ARBA" id="ARBA00022723"/>
    </source>
</evidence>
<dbReference type="PANTHER" id="PTHR43409">
    <property type="entry name" value="ANAEROBIC MAGNESIUM-PROTOPORPHYRIN IX MONOMETHYL ESTER CYCLASE-RELATED"/>
    <property type="match status" value="1"/>
</dbReference>
<dbReference type="PANTHER" id="PTHR43409:SF4">
    <property type="entry name" value="RADICAL SAM SUPERFAMILY PROTEIN"/>
    <property type="match status" value="1"/>
</dbReference>